<dbReference type="EMBL" id="AP019533">
    <property type="protein sequence ID" value="BBI95621.1"/>
    <property type="molecule type" value="Genomic_DNA"/>
</dbReference>
<accession>A0A455W178</accession>
<keyword evidence="4" id="KW-0449">Lipoprotein</keyword>
<dbReference type="NCBIfam" id="TIGR01533">
    <property type="entry name" value="lipo_e_P4"/>
    <property type="match status" value="1"/>
</dbReference>
<evidence type="ECO:0000313" key="4">
    <source>
        <dbReference type="EMBL" id="BBI95621.1"/>
    </source>
</evidence>
<dbReference type="InterPro" id="IPR023214">
    <property type="entry name" value="HAD_sf"/>
</dbReference>
<dbReference type="PIRSF" id="PIRSF019271">
    <property type="entry name" value="Acid_Ptase_C"/>
    <property type="match status" value="1"/>
</dbReference>
<dbReference type="InterPro" id="IPR036412">
    <property type="entry name" value="HAD-like_sf"/>
</dbReference>
<evidence type="ECO:0000256" key="1">
    <source>
        <dbReference type="ARBA" id="ARBA00022723"/>
    </source>
</evidence>
<dbReference type="GO" id="GO:0009279">
    <property type="term" value="C:cell outer membrane"/>
    <property type="evidence" value="ECO:0007669"/>
    <property type="project" value="InterPro"/>
</dbReference>
<evidence type="ECO:0000256" key="2">
    <source>
        <dbReference type="ARBA" id="ARBA00022729"/>
    </source>
</evidence>
<keyword evidence="2 3" id="KW-0732">Signal</keyword>
<name>A0A455W178_ENTAS</name>
<dbReference type="Gene3D" id="3.40.50.1000">
    <property type="entry name" value="HAD superfamily/HAD-like"/>
    <property type="match status" value="1"/>
</dbReference>
<proteinExistence type="predicted"/>
<organism evidence="4">
    <name type="scientific">Enterobacter asburiae</name>
    <dbReference type="NCBI Taxonomy" id="61645"/>
    <lineage>
        <taxon>Bacteria</taxon>
        <taxon>Pseudomonadati</taxon>
        <taxon>Pseudomonadota</taxon>
        <taxon>Gammaproteobacteria</taxon>
        <taxon>Enterobacterales</taxon>
        <taxon>Enterobacteriaceae</taxon>
        <taxon>Enterobacter</taxon>
        <taxon>Enterobacter cloacae complex</taxon>
    </lineage>
</organism>
<dbReference type="Pfam" id="PF03767">
    <property type="entry name" value="Acid_phosphat_B"/>
    <property type="match status" value="1"/>
</dbReference>
<protein>
    <submittedName>
        <fullName evidence="4">5'-nucleotidase, lipoprotein e(P4) family</fullName>
    </submittedName>
</protein>
<dbReference type="SFLD" id="SFLDS00003">
    <property type="entry name" value="Haloacid_Dehalogenase"/>
    <property type="match status" value="1"/>
</dbReference>
<dbReference type="GO" id="GO:0046872">
    <property type="term" value="F:metal ion binding"/>
    <property type="evidence" value="ECO:0007669"/>
    <property type="project" value="UniProtKB-KW"/>
</dbReference>
<dbReference type="InterPro" id="IPR005519">
    <property type="entry name" value="Acid_phosphat_B-like"/>
</dbReference>
<feature type="chain" id="PRO_5019711911" evidence="3">
    <location>
        <begin position="24"/>
        <end position="252"/>
    </location>
</feature>
<dbReference type="AlphaFoldDB" id="A0A455W178"/>
<feature type="signal peptide" evidence="3">
    <location>
        <begin position="1"/>
        <end position="23"/>
    </location>
</feature>
<sequence>MNSMAKALLLALPVLSATAAATAAGGELCEPKAYEMALRYQQKSAEIMALQLQTYRFATERFNEKLKELKTPENYAVVMDLDETVLDNTPLLVRDTEQCHDFTKWDTWSDWEKQGKPGLIPGAKAFLDHVNQSKVRIYYVSDRMQENKADTLRTLKALGLPQVSDESVLLDTVSKEERRQSILKKQQIVMLFGDSLPDFAVQFKNKKPSEQQRELVEASAEHFGNDWIVLPNAAYGSWSKATPDGWNAPLKK</sequence>
<evidence type="ECO:0000256" key="3">
    <source>
        <dbReference type="SAM" id="SignalP"/>
    </source>
</evidence>
<gene>
    <name evidence="4" type="ORF">MRY18106EAS_21530</name>
</gene>
<keyword evidence="1" id="KW-0479">Metal-binding</keyword>
<dbReference type="InterPro" id="IPR006423">
    <property type="entry name" value="Lipo_e_P4"/>
</dbReference>
<reference evidence="4" key="1">
    <citation type="submission" date="2019-03" db="EMBL/GenBank/DDBJ databases">
        <title>Complete genome sequences of Enterobacter asburiae str. MRY18-106 isolated from a patient in Japan.</title>
        <authorList>
            <person name="Sekizuka T."/>
            <person name="Matsui M."/>
            <person name="Takara T."/>
            <person name="Uechi A."/>
            <person name="Harakuni M."/>
            <person name="Kimura T."/>
            <person name="Suzuki S."/>
            <person name="Kuroda M."/>
        </authorList>
    </citation>
    <scope>NUCLEOTIDE SEQUENCE</scope>
    <source>
        <strain evidence="4">MRY18-106</strain>
    </source>
</reference>
<dbReference type="CDD" id="cd07534">
    <property type="entry name" value="HAD_CAP"/>
    <property type="match status" value="1"/>
</dbReference>
<dbReference type="SFLD" id="SFLDG01125">
    <property type="entry name" value="C1.1:_Acid_Phosphatase_Like"/>
    <property type="match status" value="1"/>
</dbReference>
<dbReference type="SUPFAM" id="SSF56784">
    <property type="entry name" value="HAD-like"/>
    <property type="match status" value="1"/>
</dbReference>